<keyword evidence="3" id="KW-1185">Reference proteome</keyword>
<evidence type="ECO:0000259" key="1">
    <source>
        <dbReference type="Pfam" id="PF23213"/>
    </source>
</evidence>
<feature type="domain" description="DUF7065" evidence="1">
    <location>
        <begin position="126"/>
        <end position="161"/>
    </location>
</feature>
<evidence type="ECO:0000313" key="2">
    <source>
        <dbReference type="EMBL" id="MCX2940736.1"/>
    </source>
</evidence>
<gene>
    <name evidence="2" type="ORF">ORI27_29010</name>
</gene>
<reference evidence="2 3" key="1">
    <citation type="submission" date="2022-11" db="EMBL/GenBank/DDBJ databases">
        <title>Mycobacterium sp. nov.</title>
        <authorList>
            <person name="Papic B."/>
            <person name="Spicic S."/>
            <person name="Duvnjak S."/>
        </authorList>
    </citation>
    <scope>NUCLEOTIDE SEQUENCE [LARGE SCALE GENOMIC DNA]</scope>
    <source>
        <strain evidence="2 3">CVI_P4</strain>
    </source>
</reference>
<name>A0ABT3SMI5_9MYCO</name>
<dbReference type="RefSeq" id="WP_266000595.1">
    <property type="nucleotide sequence ID" value="NZ_JAPJDN010000046.1"/>
</dbReference>
<accession>A0ABT3SMI5</accession>
<dbReference type="Proteomes" id="UP001300745">
    <property type="component" value="Unassembled WGS sequence"/>
</dbReference>
<dbReference type="SUPFAM" id="SSF159245">
    <property type="entry name" value="AttH-like"/>
    <property type="match status" value="1"/>
</dbReference>
<dbReference type="Pfam" id="PF23213">
    <property type="entry name" value="DUF7065"/>
    <property type="match status" value="1"/>
</dbReference>
<comment type="caution">
    <text evidence="2">The sequence shown here is derived from an EMBL/GenBank/DDBJ whole genome shotgun (WGS) entry which is preliminary data.</text>
</comment>
<dbReference type="InterPro" id="IPR055493">
    <property type="entry name" value="DUF7065"/>
</dbReference>
<organism evidence="2 3">
    <name type="scientific">Mycobacterium pinniadriaticum</name>
    <dbReference type="NCBI Taxonomy" id="2994102"/>
    <lineage>
        <taxon>Bacteria</taxon>
        <taxon>Bacillati</taxon>
        <taxon>Actinomycetota</taxon>
        <taxon>Actinomycetes</taxon>
        <taxon>Mycobacteriales</taxon>
        <taxon>Mycobacteriaceae</taxon>
        <taxon>Mycobacterium</taxon>
    </lineage>
</organism>
<sequence length="296" mass="34279">MITEADDLYHEPDDDPYWNESTWFSISMPDKGIEGYIYNWHRPNMGLCCVGPTFWDTETTTIEDALHHDVHWIQHIPEGEFMDAHYPGGLTIERVVPGRSFRFTYDFHGCAFDLTYTAFSDAHQFGNHFEQPGRMTGTLLLNGEDLAVDCWAMRDRSWGHRDLGVDTPSGDYLWGIASEDEAFHVMSIWDGQQNRVITGYLLRDGEMVDLVSGRTWTEGRRRSLQADRIFIEAEDAKGRKLVAEGQNRNTMIWTMYPRMVCALGQTEWNTDSVAMWGEQQQFWSSTVARDLLRKER</sequence>
<dbReference type="EMBL" id="JAPJDO010000046">
    <property type="protein sequence ID" value="MCX2940736.1"/>
    <property type="molecule type" value="Genomic_DNA"/>
</dbReference>
<evidence type="ECO:0000313" key="3">
    <source>
        <dbReference type="Proteomes" id="UP001300745"/>
    </source>
</evidence>
<protein>
    <recommendedName>
        <fullName evidence="1">DUF7065 domain-containing protein</fullName>
    </recommendedName>
</protein>
<proteinExistence type="predicted"/>